<reference evidence="8" key="1">
    <citation type="submission" date="2013-03" db="EMBL/GenBank/DDBJ databases">
        <title>The Genome Sequence of Anopheles minimus MINIMUS1.</title>
        <authorList>
            <consortium name="The Broad Institute Genomics Platform"/>
            <person name="Neafsey D.E."/>
            <person name="Walton C."/>
            <person name="Walker B."/>
            <person name="Young S.K."/>
            <person name="Zeng Q."/>
            <person name="Gargeya S."/>
            <person name="Fitzgerald M."/>
            <person name="Haas B."/>
            <person name="Abouelleil A."/>
            <person name="Allen A.W."/>
            <person name="Alvarado L."/>
            <person name="Arachchi H.M."/>
            <person name="Berlin A.M."/>
            <person name="Chapman S.B."/>
            <person name="Gainer-Dewar J."/>
            <person name="Goldberg J."/>
            <person name="Griggs A."/>
            <person name="Gujja S."/>
            <person name="Hansen M."/>
            <person name="Howarth C."/>
            <person name="Imamovic A."/>
            <person name="Ireland A."/>
            <person name="Larimer J."/>
            <person name="McCowan C."/>
            <person name="Murphy C."/>
            <person name="Pearson M."/>
            <person name="Poon T.W."/>
            <person name="Priest M."/>
            <person name="Roberts A."/>
            <person name="Saif S."/>
            <person name="Shea T."/>
            <person name="Sisk P."/>
            <person name="Sykes S."/>
            <person name="Wortman J."/>
            <person name="Nusbaum C."/>
            <person name="Birren B."/>
        </authorList>
    </citation>
    <scope>NUCLEOTIDE SEQUENCE [LARGE SCALE GENOMIC DNA]</scope>
    <source>
        <strain evidence="8">MINIMUS1</strain>
    </source>
</reference>
<dbReference type="FunFam" id="3.30.70.330:FF:000017">
    <property type="entry name" value="ELAV-like protein"/>
    <property type="match status" value="1"/>
</dbReference>
<organism evidence="7 8">
    <name type="scientific">Anopheles minimus</name>
    <dbReference type="NCBI Taxonomy" id="112268"/>
    <lineage>
        <taxon>Eukaryota</taxon>
        <taxon>Metazoa</taxon>
        <taxon>Ecdysozoa</taxon>
        <taxon>Arthropoda</taxon>
        <taxon>Hexapoda</taxon>
        <taxon>Insecta</taxon>
        <taxon>Pterygota</taxon>
        <taxon>Neoptera</taxon>
        <taxon>Endopterygota</taxon>
        <taxon>Diptera</taxon>
        <taxon>Nematocera</taxon>
        <taxon>Culicoidea</taxon>
        <taxon>Culicidae</taxon>
        <taxon>Anophelinae</taxon>
        <taxon>Anopheles</taxon>
    </lineage>
</organism>
<dbReference type="PANTHER" id="PTHR10352">
    <property type="entry name" value="EUKARYOTIC TRANSLATION INITIATION FACTOR 3 SUBUNIT G"/>
    <property type="match status" value="1"/>
</dbReference>
<dbReference type="InterPro" id="IPR035979">
    <property type="entry name" value="RBD_domain_sf"/>
</dbReference>
<dbReference type="Pfam" id="PF00076">
    <property type="entry name" value="RRM_1"/>
    <property type="match status" value="4"/>
</dbReference>
<dbReference type="GO" id="GO:0005634">
    <property type="term" value="C:nucleus"/>
    <property type="evidence" value="ECO:0007669"/>
    <property type="project" value="UniProtKB-ARBA"/>
</dbReference>
<dbReference type="SUPFAM" id="SSF54928">
    <property type="entry name" value="RNA-binding domain, RBD"/>
    <property type="match status" value="2"/>
</dbReference>
<evidence type="ECO:0000256" key="5">
    <source>
        <dbReference type="SAM" id="MobiDB-lite"/>
    </source>
</evidence>
<dbReference type="Gene3D" id="3.30.70.330">
    <property type="match status" value="3"/>
</dbReference>
<name>A0A182W8V5_9DIPT</name>
<evidence type="ECO:0000256" key="3">
    <source>
        <dbReference type="ARBA" id="ARBA00022884"/>
    </source>
</evidence>
<feature type="region of interest" description="Disordered" evidence="5">
    <location>
        <begin position="417"/>
        <end position="449"/>
    </location>
</feature>
<feature type="domain" description="RRM" evidence="6">
    <location>
        <begin position="165"/>
        <end position="259"/>
    </location>
</feature>
<dbReference type="GO" id="GO:0008266">
    <property type="term" value="F:poly(U) RNA binding"/>
    <property type="evidence" value="ECO:0007669"/>
    <property type="project" value="UniProtKB-ARBA"/>
</dbReference>
<dbReference type="InterPro" id="IPR034775">
    <property type="entry name" value="Elav_RRM1"/>
</dbReference>
<dbReference type="CDD" id="cd12650">
    <property type="entry name" value="RRM1_Hu"/>
    <property type="match status" value="1"/>
</dbReference>
<dbReference type="STRING" id="112268.A0A182W8V5"/>
<dbReference type="GO" id="GO:0050686">
    <property type="term" value="P:negative regulation of mRNA processing"/>
    <property type="evidence" value="ECO:0007669"/>
    <property type="project" value="UniProtKB-ARBA"/>
</dbReference>
<dbReference type="PROSITE" id="PS50102">
    <property type="entry name" value="RRM"/>
    <property type="match status" value="3"/>
</dbReference>
<keyword evidence="8" id="KW-1185">Reference proteome</keyword>
<dbReference type="InterPro" id="IPR012677">
    <property type="entry name" value="Nucleotide-bd_a/b_plait_sf"/>
</dbReference>
<feature type="domain" description="RRM" evidence="6">
    <location>
        <begin position="324"/>
        <end position="397"/>
    </location>
</feature>
<dbReference type="VEuPathDB" id="VectorBase:AMIN006779"/>
<evidence type="ECO:0000259" key="6">
    <source>
        <dbReference type="PROSITE" id="PS50102"/>
    </source>
</evidence>
<feature type="compositionally biased region" description="Polar residues" evidence="5">
    <location>
        <begin position="1"/>
        <end position="10"/>
    </location>
</feature>
<protein>
    <recommendedName>
        <fullName evidence="6">RRM domain-containing protein</fullName>
    </recommendedName>
</protein>
<dbReference type="CDD" id="cd12377">
    <property type="entry name" value="RRM3_Hu"/>
    <property type="match status" value="1"/>
</dbReference>
<dbReference type="AlphaFoldDB" id="A0A182W8V5"/>
<evidence type="ECO:0000313" key="8">
    <source>
        <dbReference type="Proteomes" id="UP000075920"/>
    </source>
</evidence>
<dbReference type="FunFam" id="3.30.70.330:FF:000205">
    <property type="entry name" value="Sex lethal, isoform B"/>
    <property type="match status" value="1"/>
</dbReference>
<accession>A0A182W8V5</accession>
<evidence type="ECO:0000256" key="1">
    <source>
        <dbReference type="ARBA" id="ARBA00006266"/>
    </source>
</evidence>
<feature type="domain" description="RRM" evidence="6">
    <location>
        <begin position="79"/>
        <end position="157"/>
    </location>
</feature>
<dbReference type="InterPro" id="IPR002343">
    <property type="entry name" value="Hud_Sxl_RNA"/>
</dbReference>
<dbReference type="NCBIfam" id="TIGR01661">
    <property type="entry name" value="ELAV_HUD_SF"/>
    <property type="match status" value="1"/>
</dbReference>
<dbReference type="Proteomes" id="UP000075920">
    <property type="component" value="Unassembled WGS sequence"/>
</dbReference>
<dbReference type="InterPro" id="IPR006548">
    <property type="entry name" value="ELAD_HU_SF"/>
</dbReference>
<dbReference type="GO" id="GO:1990904">
    <property type="term" value="C:ribonucleoprotein complex"/>
    <property type="evidence" value="ECO:0007669"/>
    <property type="project" value="InterPro"/>
</dbReference>
<dbReference type="InterPro" id="IPR000504">
    <property type="entry name" value="RRM_dom"/>
</dbReference>
<evidence type="ECO:0000313" key="7">
    <source>
        <dbReference type="EnsemblMetazoa" id="AMIN006779-PA"/>
    </source>
</evidence>
<evidence type="ECO:0000256" key="2">
    <source>
        <dbReference type="ARBA" id="ARBA00022737"/>
    </source>
</evidence>
<dbReference type="SMART" id="SM00360">
    <property type="entry name" value="RRM"/>
    <property type="match status" value="3"/>
</dbReference>
<keyword evidence="3 4" id="KW-0694">RNA-binding</keyword>
<dbReference type="FunFam" id="3.30.70.330:FF:000006">
    <property type="entry name" value="ELAV-like 3"/>
    <property type="match status" value="1"/>
</dbReference>
<feature type="region of interest" description="Disordered" evidence="5">
    <location>
        <begin position="1"/>
        <end position="29"/>
    </location>
</feature>
<reference evidence="7" key="2">
    <citation type="submission" date="2020-05" db="UniProtKB">
        <authorList>
            <consortium name="EnsemblMetazoa"/>
        </authorList>
    </citation>
    <scope>IDENTIFICATION</scope>
    <source>
        <strain evidence="7">MINIMUS1</strain>
    </source>
</reference>
<dbReference type="PRINTS" id="PR00961">
    <property type="entry name" value="HUDSXLRNA"/>
</dbReference>
<dbReference type="CDD" id="cd12652">
    <property type="entry name" value="RRM2_Hu"/>
    <property type="match status" value="1"/>
</dbReference>
<proteinExistence type="inferred from homology"/>
<evidence type="ECO:0000256" key="4">
    <source>
        <dbReference type="PROSITE-ProRule" id="PRU00176"/>
    </source>
</evidence>
<feature type="compositionally biased region" description="Basic and acidic residues" evidence="5">
    <location>
        <begin position="419"/>
        <end position="434"/>
    </location>
</feature>
<comment type="similarity">
    <text evidence="1">Belongs to the RRM elav family.</text>
</comment>
<keyword evidence="2" id="KW-0677">Repeat</keyword>
<sequence>TKSDPTSQPNRLPPDRPIVGRQLENQPQDSQTVVKQRRQLCVIPPPLPSSVSSPLNCVMMTNGIADAQQNGGGQEDSKTNLIVNYLPQQMTQEEIRSLFSSIGEVESCKLIRDKVTGQSLGYGFVNYQRAEDASKAINTLNGLRLQNKQIKVSFARPSSEAIKGANLYVSGLPKNMLQADLEALFSPFGRIITSRILCDNITARQYSSPNGGENGNGLSKGVGFIRFDQRMEAEKAIKELNGTVPKGSTEPITVKFANNPSSTKTVPPLAAYLGPQAARRFPGPIHHPTGRFSAIPNYRYSPLAGDLLANSMIPTNAIANGSGWCIFVYNLAPETEENVLWQLFGPFGAVQSVKVIKDLQTNKCKGFGFVTMTNYDEAVVAIQSLNGYTLGNRVLQLFAHWLAQLSIVAAARNNIGEQEESHRRKTMDERHRQQDPMGAVRRRQGTRDRDLAGMLDQRRALDGWMSELNELLKMRPVR</sequence>
<dbReference type="EnsemblMetazoa" id="AMIN006779-RA">
    <property type="protein sequence ID" value="AMIN006779-PA"/>
    <property type="gene ID" value="AMIN006779"/>
</dbReference>